<name>A0ABQ3KAV9_9DEIO</name>
<dbReference type="EMBL" id="BNAL01000027">
    <property type="protein sequence ID" value="GHG07328.1"/>
    <property type="molecule type" value="Genomic_DNA"/>
</dbReference>
<dbReference type="InterPro" id="IPR050256">
    <property type="entry name" value="Glycosyltransferase_2"/>
</dbReference>
<dbReference type="SUPFAM" id="SSF53448">
    <property type="entry name" value="Nucleotide-diphospho-sugar transferases"/>
    <property type="match status" value="1"/>
</dbReference>
<dbReference type="RefSeq" id="WP_189643593.1">
    <property type="nucleotide sequence ID" value="NZ_BNAL01000027.1"/>
</dbReference>
<keyword evidence="3" id="KW-0328">Glycosyltransferase</keyword>
<dbReference type="CDD" id="cd04179">
    <property type="entry name" value="DPM_DPG-synthase_like"/>
    <property type="match status" value="1"/>
</dbReference>
<evidence type="ECO:0000313" key="8">
    <source>
        <dbReference type="Proteomes" id="UP000632154"/>
    </source>
</evidence>
<dbReference type="PANTHER" id="PTHR48090">
    <property type="entry name" value="UNDECAPRENYL-PHOSPHATE 4-DEOXY-4-FORMAMIDO-L-ARABINOSE TRANSFERASE-RELATED"/>
    <property type="match status" value="1"/>
</dbReference>
<comment type="cofactor">
    <cofactor evidence="1">
        <name>Mg(2+)</name>
        <dbReference type="ChEBI" id="CHEBI:18420"/>
    </cofactor>
</comment>
<evidence type="ECO:0000256" key="2">
    <source>
        <dbReference type="ARBA" id="ARBA00006739"/>
    </source>
</evidence>
<evidence type="ECO:0000256" key="5">
    <source>
        <dbReference type="ARBA" id="ARBA00022842"/>
    </source>
</evidence>
<protein>
    <submittedName>
        <fullName evidence="7">Glycosyl transferase</fullName>
    </submittedName>
</protein>
<organism evidence="7 8">
    <name type="scientific">Deinococcus piscis</name>
    <dbReference type="NCBI Taxonomy" id="394230"/>
    <lineage>
        <taxon>Bacteria</taxon>
        <taxon>Thermotogati</taxon>
        <taxon>Deinococcota</taxon>
        <taxon>Deinococci</taxon>
        <taxon>Deinococcales</taxon>
        <taxon>Deinococcaceae</taxon>
        <taxon>Deinococcus</taxon>
    </lineage>
</organism>
<dbReference type="InterPro" id="IPR029044">
    <property type="entry name" value="Nucleotide-diphossugar_trans"/>
</dbReference>
<sequence length="225" mass="24972">MSEPAQPRFPSPVPVAVVIPAFNEETTVAEVARVALDFTPEVVVASDGSSDLTVAAAQATGAKVLDLQPNGGKGAALYAGLQAAQAEWVVMLDADLTGLTPEHLHKLTRPVLSGELDMTIGVFEGGKFMSEWGNRLTPQLSGQRACRREWLLSVPRLAQERWPEPAITEHLERTGLRWDYVELPDMGQVLKEKKRGLVKGVVYRTRMYADLLTYRVRRRRDKPER</sequence>
<feature type="domain" description="Glycosyltransferase 2-like" evidence="6">
    <location>
        <begin position="17"/>
        <end position="136"/>
    </location>
</feature>
<comment type="similarity">
    <text evidence="2">Belongs to the glycosyltransferase 2 family.</text>
</comment>
<dbReference type="Gene3D" id="3.90.550.10">
    <property type="entry name" value="Spore Coat Polysaccharide Biosynthesis Protein SpsA, Chain A"/>
    <property type="match status" value="1"/>
</dbReference>
<comment type="caution">
    <text evidence="7">The sequence shown here is derived from an EMBL/GenBank/DDBJ whole genome shotgun (WGS) entry which is preliminary data.</text>
</comment>
<gene>
    <name evidence="7" type="ORF">GCM10017783_19880</name>
</gene>
<keyword evidence="4 7" id="KW-0808">Transferase</keyword>
<keyword evidence="8" id="KW-1185">Reference proteome</keyword>
<keyword evidence="5" id="KW-0460">Magnesium</keyword>
<evidence type="ECO:0000256" key="1">
    <source>
        <dbReference type="ARBA" id="ARBA00001946"/>
    </source>
</evidence>
<evidence type="ECO:0000256" key="4">
    <source>
        <dbReference type="ARBA" id="ARBA00022679"/>
    </source>
</evidence>
<evidence type="ECO:0000259" key="6">
    <source>
        <dbReference type="Pfam" id="PF00535"/>
    </source>
</evidence>
<dbReference type="PANTHER" id="PTHR48090:SF10">
    <property type="entry name" value="GLUCOSYL-3-PHOSPHOGLYCERATE SYNTHASE"/>
    <property type="match status" value="1"/>
</dbReference>
<evidence type="ECO:0000313" key="7">
    <source>
        <dbReference type="EMBL" id="GHG07328.1"/>
    </source>
</evidence>
<evidence type="ECO:0000256" key="3">
    <source>
        <dbReference type="ARBA" id="ARBA00022676"/>
    </source>
</evidence>
<dbReference type="InterPro" id="IPR001173">
    <property type="entry name" value="Glyco_trans_2-like"/>
</dbReference>
<reference evidence="8" key="1">
    <citation type="journal article" date="2019" name="Int. J. Syst. Evol. Microbiol.">
        <title>The Global Catalogue of Microorganisms (GCM) 10K type strain sequencing project: providing services to taxonomists for standard genome sequencing and annotation.</title>
        <authorList>
            <consortium name="The Broad Institute Genomics Platform"/>
            <consortium name="The Broad Institute Genome Sequencing Center for Infectious Disease"/>
            <person name="Wu L."/>
            <person name="Ma J."/>
        </authorList>
    </citation>
    <scope>NUCLEOTIDE SEQUENCE [LARGE SCALE GENOMIC DNA]</scope>
    <source>
        <strain evidence="8">CGMCC 1.18439</strain>
    </source>
</reference>
<dbReference type="GO" id="GO:0016740">
    <property type="term" value="F:transferase activity"/>
    <property type="evidence" value="ECO:0007669"/>
    <property type="project" value="UniProtKB-KW"/>
</dbReference>
<proteinExistence type="inferred from homology"/>
<dbReference type="Pfam" id="PF00535">
    <property type="entry name" value="Glycos_transf_2"/>
    <property type="match status" value="1"/>
</dbReference>
<dbReference type="Proteomes" id="UP000632154">
    <property type="component" value="Unassembled WGS sequence"/>
</dbReference>
<accession>A0ABQ3KAV9</accession>